<sequence length="302" mass="33871">MHQHKLPIPYNWDDLLKPVYSGHIGITSPSRSGTTHLIVEMFLQTYGWDKGWAMLSKLGGNLSTVTARSFGVASGVAQRRFGIGITIDFLASSQDAKNGENVFIMPADAAYIPASIAILKDAKNVANAEKFVDFIFSENGQKILRLPTINRIPVLARLNGDLLPKSASRGLMQTVQFNPDLSAERYGLVNLIFDDFIVRRRATLVRLWKKIAELEARQRLDAQSSFSLEQARQLLSKPPLIVYDAVQLNEALKAEWPRSVARTSAQDDFARQIRHSVEHNLLTVEKLLSSVSPVIDDLWQYR</sequence>
<evidence type="ECO:0000313" key="3">
    <source>
        <dbReference type="Proteomes" id="UP000555393"/>
    </source>
</evidence>
<dbReference type="PANTHER" id="PTHR30006:SF25">
    <property type="entry name" value="PHOSPHOGLYCERATE TRANSPORT REGULATORY PROTEIN PGTC"/>
    <property type="match status" value="1"/>
</dbReference>
<dbReference type="Gene3D" id="3.40.190.10">
    <property type="entry name" value="Periplasmic binding protein-like II"/>
    <property type="match status" value="1"/>
</dbReference>
<dbReference type="SUPFAM" id="SSF53850">
    <property type="entry name" value="Periplasmic binding protein-like II"/>
    <property type="match status" value="1"/>
</dbReference>
<organism evidence="2 3">
    <name type="scientific">Paenochrobactrum gallinarii</name>
    <dbReference type="NCBI Taxonomy" id="643673"/>
    <lineage>
        <taxon>Bacteria</taxon>
        <taxon>Pseudomonadati</taxon>
        <taxon>Pseudomonadota</taxon>
        <taxon>Alphaproteobacteria</taxon>
        <taxon>Hyphomicrobiales</taxon>
        <taxon>Brucellaceae</taxon>
        <taxon>Paenochrobactrum</taxon>
    </lineage>
</organism>
<name>A0A841M3K9_9HYPH</name>
<accession>A0A841M3K9</accession>
<comment type="caution">
    <text evidence="2">The sequence shown here is derived from an EMBL/GenBank/DDBJ whole genome shotgun (WGS) entry which is preliminary data.</text>
</comment>
<evidence type="ECO:0000313" key="2">
    <source>
        <dbReference type="EMBL" id="MBB6262359.1"/>
    </source>
</evidence>
<gene>
    <name evidence="2" type="ORF">FHS77_002932</name>
</gene>
<protein>
    <submittedName>
        <fullName evidence="2">Spermidine/putrescine-binding protein</fullName>
    </submittedName>
</protein>
<keyword evidence="3" id="KW-1185">Reference proteome</keyword>
<keyword evidence="1" id="KW-0732">Signal</keyword>
<dbReference type="Pfam" id="PF13343">
    <property type="entry name" value="SBP_bac_6"/>
    <property type="match status" value="1"/>
</dbReference>
<dbReference type="EMBL" id="JACIIU010000026">
    <property type="protein sequence ID" value="MBB6262359.1"/>
    <property type="molecule type" value="Genomic_DNA"/>
</dbReference>
<proteinExistence type="predicted"/>
<dbReference type="Proteomes" id="UP000555393">
    <property type="component" value="Unassembled WGS sequence"/>
</dbReference>
<dbReference type="PANTHER" id="PTHR30006">
    <property type="entry name" value="THIAMINE-BINDING PERIPLASMIC PROTEIN-RELATED"/>
    <property type="match status" value="1"/>
</dbReference>
<dbReference type="GO" id="GO:0030288">
    <property type="term" value="C:outer membrane-bounded periplasmic space"/>
    <property type="evidence" value="ECO:0007669"/>
    <property type="project" value="TreeGrafter"/>
</dbReference>
<dbReference type="AlphaFoldDB" id="A0A841M3K9"/>
<reference evidence="2 3" key="1">
    <citation type="submission" date="2020-08" db="EMBL/GenBank/DDBJ databases">
        <title>Genomic Encyclopedia of Type Strains, Phase IV (KMG-IV): sequencing the most valuable type-strain genomes for metagenomic binning, comparative biology and taxonomic classification.</title>
        <authorList>
            <person name="Goeker M."/>
        </authorList>
    </citation>
    <scope>NUCLEOTIDE SEQUENCE [LARGE SCALE GENOMIC DNA]</scope>
    <source>
        <strain evidence="2 3">DSM 22336</strain>
    </source>
</reference>
<evidence type="ECO:0000256" key="1">
    <source>
        <dbReference type="ARBA" id="ARBA00022729"/>
    </source>
</evidence>